<feature type="transmembrane region" description="Helical" evidence="7">
    <location>
        <begin position="376"/>
        <end position="396"/>
    </location>
</feature>
<sequence>MPINEMLAIGMFVLFILLIFTGFPIAWVLGGIALAFTGLAMLSDMYLDTFIAMDWGYFSLSVERIWGTMSSWVLVAIPMFVFMGQMLDRSGIAEKLMLNVSRLFGRLNGGIAIAVVIIGLLLAASTGIVGASVALLTLLAVPVMLKRDYNPDLAVGTVCAVGTLGILMPPSIMLVMMADQLAMSVGDLFMGAVFPSALLGVAFVIYIVVRGWFQPSAAPAGDDAEPVTFGVVFDAFKSILPPAMLILAVLGSIFAGLATPTEASGVGAFGATLLALSNRRLSLSVLKDVCRETSQTTAFIFALLVGATAFSLVLRGLGGDGMIEELLSSLPFGPAGIVICILLITFLLGFVLDWIEITLIMLPLVAPVVQSLGFDLVWFTVLFAVCLQTSFLTPPVGFSLFYCKGVAPPSITVGTLYRGVLPFILLQASVLTLIFLWPELVTWLPDQAYTGH</sequence>
<keyword evidence="5 7" id="KW-1133">Transmembrane helix</keyword>
<evidence type="ECO:0000313" key="9">
    <source>
        <dbReference type="EMBL" id="PAV25605.1"/>
    </source>
</evidence>
<comment type="subcellular location">
    <subcellularLocation>
        <location evidence="1 7">Cell inner membrane</location>
        <topology evidence="1 7">Multi-pass membrane protein</topology>
    </subcellularLocation>
</comment>
<evidence type="ECO:0000256" key="3">
    <source>
        <dbReference type="ARBA" id="ARBA00022519"/>
    </source>
</evidence>
<organism evidence="9 11">
    <name type="scientific">Tamilnaduibacter salinus</name>
    <dbReference type="NCBI Taxonomy" id="1484056"/>
    <lineage>
        <taxon>Bacteria</taxon>
        <taxon>Pseudomonadati</taxon>
        <taxon>Pseudomonadota</taxon>
        <taxon>Gammaproteobacteria</taxon>
        <taxon>Pseudomonadales</taxon>
        <taxon>Marinobacteraceae</taxon>
        <taxon>Tamilnaduibacter</taxon>
    </lineage>
</organism>
<evidence type="ECO:0000313" key="10">
    <source>
        <dbReference type="EMBL" id="PVY78090.1"/>
    </source>
</evidence>
<dbReference type="NCBIfam" id="TIGR00786">
    <property type="entry name" value="dctM"/>
    <property type="match status" value="1"/>
</dbReference>
<evidence type="ECO:0000259" key="8">
    <source>
        <dbReference type="Pfam" id="PF06808"/>
    </source>
</evidence>
<evidence type="ECO:0000256" key="4">
    <source>
        <dbReference type="ARBA" id="ARBA00022692"/>
    </source>
</evidence>
<evidence type="ECO:0000256" key="5">
    <source>
        <dbReference type="ARBA" id="ARBA00022989"/>
    </source>
</evidence>
<dbReference type="PANTHER" id="PTHR33362:SF7">
    <property type="entry name" value="SLL1103 PROTEIN"/>
    <property type="match status" value="1"/>
</dbReference>
<dbReference type="AlphaFoldDB" id="A0A2A2I3A2"/>
<feature type="transmembrane region" description="Helical" evidence="7">
    <location>
        <begin position="65"/>
        <end position="87"/>
    </location>
</feature>
<feature type="transmembrane region" description="Helical" evidence="7">
    <location>
        <begin position="416"/>
        <end position="437"/>
    </location>
</feature>
<feature type="domain" description="TRAP C4-dicarboxylate transport system permease DctM subunit" evidence="8">
    <location>
        <begin position="12"/>
        <end position="440"/>
    </location>
</feature>
<accession>A0A2A2I3A2</accession>
<comment type="subunit">
    <text evidence="7">The complex comprises the extracytoplasmic solute receptor protein and the two transmembrane proteins.</text>
</comment>
<evidence type="ECO:0000313" key="12">
    <source>
        <dbReference type="Proteomes" id="UP000245887"/>
    </source>
</evidence>
<proteinExistence type="inferred from homology"/>
<evidence type="ECO:0000256" key="6">
    <source>
        <dbReference type="ARBA" id="ARBA00023136"/>
    </source>
</evidence>
<dbReference type="EMBL" id="QEKQ01000002">
    <property type="protein sequence ID" value="PVY78090.1"/>
    <property type="molecule type" value="Genomic_DNA"/>
</dbReference>
<dbReference type="Pfam" id="PF06808">
    <property type="entry name" value="DctM"/>
    <property type="match status" value="1"/>
</dbReference>
<keyword evidence="11" id="KW-1185">Reference proteome</keyword>
<keyword evidence="2" id="KW-1003">Cell membrane</keyword>
<dbReference type="RefSeq" id="WP_095611312.1">
    <property type="nucleotide sequence ID" value="NZ_NMPM01000052.1"/>
</dbReference>
<evidence type="ECO:0000313" key="11">
    <source>
        <dbReference type="Proteomes" id="UP000218332"/>
    </source>
</evidence>
<feature type="transmembrane region" description="Helical" evidence="7">
    <location>
        <begin position="108"/>
        <end position="141"/>
    </location>
</feature>
<comment type="caution">
    <text evidence="9">The sequence shown here is derived from an EMBL/GenBank/DDBJ whole genome shotgun (WGS) entry which is preliminary data.</text>
</comment>
<feature type="transmembrane region" description="Helical" evidence="7">
    <location>
        <begin position="334"/>
        <end position="355"/>
    </location>
</feature>
<comment type="similarity">
    <text evidence="7">Belongs to the TRAP transporter large permease family.</text>
</comment>
<reference evidence="9 11" key="1">
    <citation type="submission" date="2017-07" db="EMBL/GenBank/DDBJ databases">
        <title>Tamlnaduibacter salinus (Mi-7) genome sequencing.</title>
        <authorList>
            <person name="Verma A."/>
            <person name="Krishnamurthi S."/>
        </authorList>
    </citation>
    <scope>NUCLEOTIDE SEQUENCE [LARGE SCALE GENOMIC DNA]</scope>
    <source>
        <strain evidence="9 11">Mi-7</strain>
    </source>
</reference>
<feature type="transmembrane region" description="Helical" evidence="7">
    <location>
        <begin position="297"/>
        <end position="314"/>
    </location>
</feature>
<feature type="transmembrane region" description="Helical" evidence="7">
    <location>
        <begin position="243"/>
        <end position="276"/>
    </location>
</feature>
<comment type="caution">
    <text evidence="7">Lacks conserved residue(s) required for the propagation of feature annotation.</text>
</comment>
<evidence type="ECO:0000256" key="2">
    <source>
        <dbReference type="ARBA" id="ARBA00022475"/>
    </source>
</evidence>
<evidence type="ECO:0000256" key="7">
    <source>
        <dbReference type="RuleBase" id="RU369079"/>
    </source>
</evidence>
<dbReference type="GO" id="GO:0005886">
    <property type="term" value="C:plasma membrane"/>
    <property type="evidence" value="ECO:0007669"/>
    <property type="project" value="UniProtKB-SubCell"/>
</dbReference>
<reference evidence="10 12" key="2">
    <citation type="submission" date="2018-04" db="EMBL/GenBank/DDBJ databases">
        <title>Genomic Encyclopedia of Type Strains, Phase IV (KMG-IV): sequencing the most valuable type-strain genomes for metagenomic binning, comparative biology and taxonomic classification.</title>
        <authorList>
            <person name="Goeker M."/>
        </authorList>
    </citation>
    <scope>NUCLEOTIDE SEQUENCE [LARGE SCALE GENOMIC DNA]</scope>
    <source>
        <strain evidence="10 12">DSM 28688</strain>
    </source>
</reference>
<dbReference type="EMBL" id="NMPM01000052">
    <property type="protein sequence ID" value="PAV25605.1"/>
    <property type="molecule type" value="Genomic_DNA"/>
</dbReference>
<dbReference type="PANTHER" id="PTHR33362">
    <property type="entry name" value="SIALIC ACID TRAP TRANSPORTER PERMEASE PROTEIN SIAT-RELATED"/>
    <property type="match status" value="1"/>
</dbReference>
<dbReference type="Proteomes" id="UP000218332">
    <property type="component" value="Unassembled WGS sequence"/>
</dbReference>
<feature type="transmembrane region" description="Helical" evidence="7">
    <location>
        <begin position="12"/>
        <end position="36"/>
    </location>
</feature>
<dbReference type="Proteomes" id="UP000245887">
    <property type="component" value="Unassembled WGS sequence"/>
</dbReference>
<name>A0A2A2I3A2_9GAMM</name>
<dbReference type="InterPro" id="IPR004681">
    <property type="entry name" value="TRAP_DctM"/>
</dbReference>
<dbReference type="OrthoDB" id="9796052at2"/>
<protein>
    <recommendedName>
        <fullName evidence="7">TRAP transporter large permease protein</fullName>
    </recommendedName>
</protein>
<keyword evidence="7" id="KW-0813">Transport</keyword>
<feature type="transmembrane region" description="Helical" evidence="7">
    <location>
        <begin position="188"/>
        <end position="209"/>
    </location>
</feature>
<dbReference type="GO" id="GO:0022857">
    <property type="term" value="F:transmembrane transporter activity"/>
    <property type="evidence" value="ECO:0007669"/>
    <property type="project" value="UniProtKB-UniRule"/>
</dbReference>
<dbReference type="InterPro" id="IPR010656">
    <property type="entry name" value="DctM"/>
</dbReference>
<keyword evidence="3 7" id="KW-0997">Cell inner membrane</keyword>
<feature type="transmembrane region" description="Helical" evidence="7">
    <location>
        <begin position="153"/>
        <end position="176"/>
    </location>
</feature>
<keyword evidence="6 7" id="KW-0472">Membrane</keyword>
<keyword evidence="4 7" id="KW-0812">Transmembrane</keyword>
<comment type="function">
    <text evidence="7">Part of the tripartite ATP-independent periplasmic (TRAP) transport system.</text>
</comment>
<gene>
    <name evidence="10" type="ORF">C8D92_102126</name>
    <name evidence="9" type="ORF">CF392_09970</name>
</gene>
<evidence type="ECO:0000256" key="1">
    <source>
        <dbReference type="ARBA" id="ARBA00004429"/>
    </source>
</evidence>